<dbReference type="HOGENOM" id="CLU_2357320_0_0_5"/>
<name>F2J276_POLGS</name>
<feature type="region of interest" description="Disordered" evidence="1">
    <location>
        <begin position="1"/>
        <end position="21"/>
    </location>
</feature>
<dbReference type="KEGG" id="pgv:SL003B_0399"/>
<evidence type="ECO:0000256" key="1">
    <source>
        <dbReference type="SAM" id="MobiDB-lite"/>
    </source>
</evidence>
<dbReference type="EMBL" id="CP002568">
    <property type="protein sequence ID" value="ADZ68835.1"/>
    <property type="molecule type" value="Genomic_DNA"/>
</dbReference>
<dbReference type="STRING" id="991905.SL003B_0399"/>
<proteinExistence type="predicted"/>
<keyword evidence="3" id="KW-1185">Reference proteome</keyword>
<protein>
    <submittedName>
        <fullName evidence="2">Uncharacterized protein</fullName>
    </submittedName>
</protein>
<gene>
    <name evidence="2" type="ordered locus">SL003B_0399</name>
</gene>
<accession>F2J276</accession>
<evidence type="ECO:0000313" key="3">
    <source>
        <dbReference type="Proteomes" id="UP000008130"/>
    </source>
</evidence>
<sequence length="96" mass="10628">MGLAGVGRAQNRGHGLRPCRRRERHVLSWRHRGGKLRCSLAGERARVLSAGCLAQAAPLCPASFSRRKRGRARPARRKKESRSGVMPCGLVLRFEA</sequence>
<organism evidence="2 3">
    <name type="scientific">Polymorphum gilvum (strain LMG 25793 / CGMCC 1.9160 / SL003B-26A1)</name>
    <dbReference type="NCBI Taxonomy" id="991905"/>
    <lineage>
        <taxon>Bacteria</taxon>
        <taxon>Pseudomonadati</taxon>
        <taxon>Pseudomonadota</taxon>
        <taxon>Alphaproteobacteria</taxon>
        <taxon>Rhodobacterales</taxon>
        <taxon>Paracoccaceae</taxon>
        <taxon>Polymorphum</taxon>
    </lineage>
</organism>
<dbReference type="AlphaFoldDB" id="F2J276"/>
<evidence type="ECO:0000313" key="2">
    <source>
        <dbReference type="EMBL" id="ADZ68835.1"/>
    </source>
</evidence>
<reference evidence="2 3" key="1">
    <citation type="journal article" date="2011" name="J. Bacteriol.">
        <title>Complete genome sequence of Polymorphum gilvum SL003B-26A1T, a crude oil-degrading bacterium from oil-polluted saline soil.</title>
        <authorList>
            <person name="Li S.G."/>
            <person name="Tang Y.Q."/>
            <person name="Nie Y."/>
            <person name="Cai M."/>
            <person name="Wu X.L."/>
        </authorList>
    </citation>
    <scope>NUCLEOTIDE SEQUENCE [LARGE SCALE GENOMIC DNA]</scope>
    <source>
        <strain evidence="3">LMG 25793 / CGMCC 1.9160 / SL003B-26A1</strain>
    </source>
</reference>
<dbReference type="Proteomes" id="UP000008130">
    <property type="component" value="Chromosome"/>
</dbReference>